<feature type="transmembrane region" description="Helical" evidence="1">
    <location>
        <begin position="190"/>
        <end position="207"/>
    </location>
</feature>
<evidence type="ECO:0000313" key="3">
    <source>
        <dbReference type="Proteomes" id="UP001240171"/>
    </source>
</evidence>
<dbReference type="RefSeq" id="WP_305022040.1">
    <property type="nucleotide sequence ID" value="NZ_JAUQTB010000001.1"/>
</dbReference>
<comment type="caution">
    <text evidence="2">The sequence shown here is derived from an EMBL/GenBank/DDBJ whole genome shotgun (WGS) entry which is preliminary data.</text>
</comment>
<feature type="transmembrane region" description="Helical" evidence="1">
    <location>
        <begin position="213"/>
        <end position="229"/>
    </location>
</feature>
<evidence type="ECO:0000256" key="1">
    <source>
        <dbReference type="SAM" id="Phobius"/>
    </source>
</evidence>
<dbReference type="EMBL" id="JAUQTB010000001">
    <property type="protein sequence ID" value="MDO7904841.1"/>
    <property type="molecule type" value="Genomic_DNA"/>
</dbReference>
<keyword evidence="1" id="KW-1133">Transmembrane helix</keyword>
<feature type="transmembrane region" description="Helical" evidence="1">
    <location>
        <begin position="97"/>
        <end position="120"/>
    </location>
</feature>
<sequence length="230" mass="24133">MVLLGALVNGVSVIVGSLLGRMLQRIPDSLKDTIMKAMGLAIIILGIQMGMKSEHYLLVIISLVVGGIAGEVIAIDHRLNQLGSWIESKAGSSQGNGISQGFVTATLVFVIGAMAIVGSLDSGIRGNHDVLFTKSIMDGVIAAILATTLGIGVLLSFVPVVLYEGGIALFATQVHRFVPDELMNQSINEMTSVGGIMILGIGTNLLGITRIKIANLIPAILVIVIIMYLM</sequence>
<organism evidence="2 3">
    <name type="scientific">Paenibacillus lacisoli</name>
    <dbReference type="NCBI Taxonomy" id="3064525"/>
    <lineage>
        <taxon>Bacteria</taxon>
        <taxon>Bacillati</taxon>
        <taxon>Bacillota</taxon>
        <taxon>Bacilli</taxon>
        <taxon>Bacillales</taxon>
        <taxon>Paenibacillaceae</taxon>
        <taxon>Paenibacillus</taxon>
    </lineage>
</organism>
<accession>A0ABT9CAX1</accession>
<reference evidence="2 3" key="1">
    <citation type="submission" date="2023-07" db="EMBL/GenBank/DDBJ databases">
        <title>Paenibacillus sp. JX-17 nov. isolated from soil.</title>
        <authorList>
            <person name="Wan Y."/>
            <person name="Liu B."/>
        </authorList>
    </citation>
    <scope>NUCLEOTIDE SEQUENCE [LARGE SCALE GENOMIC DNA]</scope>
    <source>
        <strain evidence="2 3">JX-17</strain>
    </source>
</reference>
<feature type="transmembrane region" description="Helical" evidence="1">
    <location>
        <begin position="140"/>
        <end position="170"/>
    </location>
</feature>
<keyword evidence="3" id="KW-1185">Reference proteome</keyword>
<dbReference type="Proteomes" id="UP001240171">
    <property type="component" value="Unassembled WGS sequence"/>
</dbReference>
<dbReference type="InterPro" id="IPR007563">
    <property type="entry name" value="DUF554"/>
</dbReference>
<dbReference type="Pfam" id="PF04474">
    <property type="entry name" value="DUF554"/>
    <property type="match status" value="1"/>
</dbReference>
<dbReference type="PANTHER" id="PTHR36111">
    <property type="entry name" value="INNER MEMBRANE PROTEIN-RELATED"/>
    <property type="match status" value="1"/>
</dbReference>
<feature type="transmembrane region" description="Helical" evidence="1">
    <location>
        <begin position="57"/>
        <end position="76"/>
    </location>
</feature>
<evidence type="ECO:0000313" key="2">
    <source>
        <dbReference type="EMBL" id="MDO7904841.1"/>
    </source>
</evidence>
<dbReference type="PANTHER" id="PTHR36111:SF2">
    <property type="entry name" value="INNER MEMBRANE PROTEIN"/>
    <property type="match status" value="1"/>
</dbReference>
<proteinExistence type="predicted"/>
<keyword evidence="1" id="KW-0812">Transmembrane</keyword>
<feature type="transmembrane region" description="Helical" evidence="1">
    <location>
        <begin position="6"/>
        <end position="23"/>
    </location>
</feature>
<feature type="transmembrane region" description="Helical" evidence="1">
    <location>
        <begin position="35"/>
        <end position="51"/>
    </location>
</feature>
<protein>
    <submittedName>
        <fullName evidence="2">DUF554 domain-containing protein</fullName>
    </submittedName>
</protein>
<name>A0ABT9CAX1_9BACL</name>
<keyword evidence="1" id="KW-0472">Membrane</keyword>
<gene>
    <name evidence="2" type="ORF">Q5741_00270</name>
</gene>